<gene>
    <name evidence="4" type="ORF">LDJ79_21000</name>
</gene>
<dbReference type="EMBL" id="JAIWIU010000187">
    <property type="protein sequence ID" value="MCA2018606.1"/>
    <property type="molecule type" value="Genomic_DNA"/>
</dbReference>
<dbReference type="Pfam" id="PF00440">
    <property type="entry name" value="TetR_N"/>
    <property type="match status" value="1"/>
</dbReference>
<reference evidence="5" key="1">
    <citation type="submission" date="2023-07" db="EMBL/GenBank/DDBJ databases">
        <title>Molecular identification of indigenous halophilic bacteria isolated from red sea cost, biodegradation of synthetic dyes and assessment of degraded metabolite toxicity.</title>
        <authorList>
            <person name="Chaieb K."/>
            <person name="Altayb H.N."/>
        </authorList>
    </citation>
    <scope>NUCLEOTIDE SEQUENCE [LARGE SCALE GENOMIC DNA]</scope>
    <source>
        <strain evidence="5">K20</strain>
    </source>
</reference>
<evidence type="ECO:0000256" key="1">
    <source>
        <dbReference type="ARBA" id="ARBA00023125"/>
    </source>
</evidence>
<dbReference type="PANTHER" id="PTHR43479:SF12">
    <property type="entry name" value="TRANSCRIPTIONAL REGULATORY PROTEIN"/>
    <property type="match status" value="1"/>
</dbReference>
<keyword evidence="1 2" id="KW-0238">DNA-binding</keyword>
<accession>A0ABS7YUN7</accession>
<dbReference type="PRINTS" id="PR00455">
    <property type="entry name" value="HTHTETR"/>
</dbReference>
<name>A0ABS7YUN7_9VIBR</name>
<keyword evidence="5" id="KW-1185">Reference proteome</keyword>
<proteinExistence type="predicted"/>
<dbReference type="Proteomes" id="UP001199044">
    <property type="component" value="Unassembled WGS sequence"/>
</dbReference>
<organism evidence="4 5">
    <name type="scientific">Vibrio tritonius</name>
    <dbReference type="NCBI Taxonomy" id="1435069"/>
    <lineage>
        <taxon>Bacteria</taxon>
        <taxon>Pseudomonadati</taxon>
        <taxon>Pseudomonadota</taxon>
        <taxon>Gammaproteobacteria</taxon>
        <taxon>Vibrionales</taxon>
        <taxon>Vibrionaceae</taxon>
        <taxon>Vibrio</taxon>
    </lineage>
</organism>
<feature type="domain" description="HTH tetR-type" evidence="3">
    <location>
        <begin position="15"/>
        <end position="75"/>
    </location>
</feature>
<dbReference type="RefSeq" id="WP_225251959.1">
    <property type="nucleotide sequence ID" value="NZ_JAIWIU010000187.1"/>
</dbReference>
<dbReference type="InterPro" id="IPR009057">
    <property type="entry name" value="Homeodomain-like_sf"/>
</dbReference>
<dbReference type="InterPro" id="IPR001647">
    <property type="entry name" value="HTH_TetR"/>
</dbReference>
<sequence length="241" mass="27831">MREKRQGRRSAEDAQKTRFTILTVAADLFCEFGYAKVSLRQISDKAGVSHSLLRHHFGSKEKIWHAISDGLHSYMSQYMKLILSHIPPETPANILLYRFTLRLLAHSLVNRKPIQLIADSVRQDDALFDYYIGTAGEIEHVIEELAGEYNQQFPDKSLNVWEVKWQLLMFAHSAASLTPFLKETWSDVTTDLNECLLLHLNLFNQTLVAKYHVDEENVEHPKSIQELVYDMKCDWGDITPN</sequence>
<dbReference type="PANTHER" id="PTHR43479">
    <property type="entry name" value="ACREF/ENVCD OPERON REPRESSOR-RELATED"/>
    <property type="match status" value="1"/>
</dbReference>
<dbReference type="SUPFAM" id="SSF46689">
    <property type="entry name" value="Homeodomain-like"/>
    <property type="match status" value="1"/>
</dbReference>
<evidence type="ECO:0000313" key="5">
    <source>
        <dbReference type="Proteomes" id="UP001199044"/>
    </source>
</evidence>
<dbReference type="PROSITE" id="PS50977">
    <property type="entry name" value="HTH_TETR_2"/>
    <property type="match status" value="1"/>
</dbReference>
<evidence type="ECO:0000259" key="3">
    <source>
        <dbReference type="PROSITE" id="PS50977"/>
    </source>
</evidence>
<comment type="caution">
    <text evidence="4">The sequence shown here is derived from an EMBL/GenBank/DDBJ whole genome shotgun (WGS) entry which is preliminary data.</text>
</comment>
<feature type="DNA-binding region" description="H-T-H motif" evidence="2">
    <location>
        <begin position="38"/>
        <end position="57"/>
    </location>
</feature>
<evidence type="ECO:0000256" key="2">
    <source>
        <dbReference type="PROSITE-ProRule" id="PRU00335"/>
    </source>
</evidence>
<evidence type="ECO:0000313" key="4">
    <source>
        <dbReference type="EMBL" id="MCA2018606.1"/>
    </source>
</evidence>
<dbReference type="InterPro" id="IPR050624">
    <property type="entry name" value="HTH-type_Tx_Regulator"/>
</dbReference>
<protein>
    <submittedName>
        <fullName evidence="4">TetR/AcrR family transcriptional regulator</fullName>
    </submittedName>
</protein>
<dbReference type="Gene3D" id="1.10.357.10">
    <property type="entry name" value="Tetracycline Repressor, domain 2"/>
    <property type="match status" value="1"/>
</dbReference>